<sequence length="136" mass="15291">MKPENRWYPLCGHLPNVHQQNKPQPAKINTGGSYSISDCFGMYGGLWPGDGSIFCGIQFCPRDTPFYYYMCCDGLLAECCYYLRVWVIVLIVLAVLFGLLCLCGCVGALIFMARKRSSNAVPANYPHSRSFTQRDI</sequence>
<dbReference type="PANTHER" id="PTHR34149">
    <property type="entry name" value="PROTEIN CBG11905-RELATED"/>
    <property type="match status" value="1"/>
</dbReference>
<keyword evidence="1" id="KW-0812">Transmembrane</keyword>
<dbReference type="AlphaFoldDB" id="A0A915ANK8"/>
<dbReference type="Pfam" id="PF10853">
    <property type="entry name" value="DUF2650"/>
    <property type="match status" value="1"/>
</dbReference>
<keyword evidence="1" id="KW-1133">Transmembrane helix</keyword>
<proteinExistence type="predicted"/>
<organism evidence="2 3">
    <name type="scientific">Parascaris univalens</name>
    <name type="common">Nematode worm</name>
    <dbReference type="NCBI Taxonomy" id="6257"/>
    <lineage>
        <taxon>Eukaryota</taxon>
        <taxon>Metazoa</taxon>
        <taxon>Ecdysozoa</taxon>
        <taxon>Nematoda</taxon>
        <taxon>Chromadorea</taxon>
        <taxon>Rhabditida</taxon>
        <taxon>Spirurina</taxon>
        <taxon>Ascaridomorpha</taxon>
        <taxon>Ascaridoidea</taxon>
        <taxon>Ascarididae</taxon>
        <taxon>Parascaris</taxon>
    </lineage>
</organism>
<dbReference type="PANTHER" id="PTHR34149:SF9">
    <property type="entry name" value="PROTEIN CBG09996"/>
    <property type="match status" value="1"/>
</dbReference>
<protein>
    <submittedName>
        <fullName evidence="3">Uncharacterized protein</fullName>
    </submittedName>
</protein>
<name>A0A915ANK8_PARUN</name>
<evidence type="ECO:0000256" key="1">
    <source>
        <dbReference type="SAM" id="Phobius"/>
    </source>
</evidence>
<dbReference type="Proteomes" id="UP000887569">
    <property type="component" value="Unplaced"/>
</dbReference>
<accession>A0A915ANK8</accession>
<keyword evidence="1" id="KW-0472">Membrane</keyword>
<evidence type="ECO:0000313" key="3">
    <source>
        <dbReference type="WBParaSite" id="PgR011_g111_t01"/>
    </source>
</evidence>
<feature type="transmembrane region" description="Helical" evidence="1">
    <location>
        <begin position="85"/>
        <end position="111"/>
    </location>
</feature>
<keyword evidence="2" id="KW-1185">Reference proteome</keyword>
<reference evidence="3" key="1">
    <citation type="submission" date="2022-11" db="UniProtKB">
        <authorList>
            <consortium name="WormBaseParasite"/>
        </authorList>
    </citation>
    <scope>IDENTIFICATION</scope>
</reference>
<dbReference type="WBParaSite" id="PgR011_g111_t01">
    <property type="protein sequence ID" value="PgR011_g111_t01"/>
    <property type="gene ID" value="PgR011_g111"/>
</dbReference>
<dbReference type="InterPro" id="IPR022559">
    <property type="entry name" value="SUP-1-like"/>
</dbReference>
<evidence type="ECO:0000313" key="2">
    <source>
        <dbReference type="Proteomes" id="UP000887569"/>
    </source>
</evidence>